<comment type="subcellular location">
    <subcellularLocation>
        <location evidence="6">Cytoplasm</location>
    </subcellularLocation>
</comment>
<sequence>MKKKEGILKIKGKVLEVLPNYKFRIKTFENKIITAYASGKIKKNHIRILNGDTVIVEISIHDKKNGRIIYRYI</sequence>
<reference evidence="9 10" key="1">
    <citation type="journal article" date="2010" name="Genome Biol. Evol.">
        <title>Functional convergence in reduced genomes of bacterial symbionts spanning 200 My of evolution.</title>
        <authorList>
            <person name="McCutcheon J.P."/>
            <person name="Moran N.A."/>
        </authorList>
    </citation>
    <scope>NUCLEOTIDE SEQUENCE [LARGE SCALE GENOMIC DNA]</scope>
    <source>
        <strain evidence="9 10">CARI</strain>
    </source>
</reference>
<dbReference type="HOGENOM" id="CLU_151267_0_1_4"/>
<dbReference type="EMBL" id="CP002161">
    <property type="protein sequence ID" value="ADM89640.1"/>
    <property type="molecule type" value="Genomic_DNA"/>
</dbReference>
<feature type="domain" description="S1-like" evidence="8">
    <location>
        <begin position="1"/>
        <end position="73"/>
    </location>
</feature>
<dbReference type="HAMAP" id="MF_00075">
    <property type="entry name" value="IF_1"/>
    <property type="match status" value="1"/>
</dbReference>
<accession>E0TIL3</accession>
<name>E0TIL3_ZINIC</name>
<dbReference type="PANTHER" id="PTHR33370:SF1">
    <property type="entry name" value="TRANSLATION INITIATION FACTOR IF-1, CHLOROPLASTIC"/>
    <property type="match status" value="1"/>
</dbReference>
<dbReference type="PANTHER" id="PTHR33370">
    <property type="entry name" value="TRANSLATION INITIATION FACTOR IF-1, CHLOROPLASTIC"/>
    <property type="match status" value="1"/>
</dbReference>
<dbReference type="PROSITE" id="PS50832">
    <property type="entry name" value="S1_IF1_TYPE"/>
    <property type="match status" value="1"/>
</dbReference>
<evidence type="ECO:0000256" key="1">
    <source>
        <dbReference type="ARBA" id="ARBA00010939"/>
    </source>
</evidence>
<evidence type="ECO:0000259" key="8">
    <source>
        <dbReference type="PROSITE" id="PS50832"/>
    </source>
</evidence>
<evidence type="ECO:0000256" key="2">
    <source>
        <dbReference type="ARBA" id="ARBA00022540"/>
    </source>
</evidence>
<keyword evidence="6" id="KW-0963">Cytoplasm</keyword>
<keyword evidence="2 6" id="KW-0396">Initiation factor</keyword>
<dbReference type="GO" id="GO:0043022">
    <property type="term" value="F:ribosome binding"/>
    <property type="evidence" value="ECO:0007669"/>
    <property type="project" value="UniProtKB-UniRule"/>
</dbReference>
<keyword evidence="5 6" id="KW-0648">Protein biosynthesis</keyword>
<proteinExistence type="inferred from homology"/>
<dbReference type="Pfam" id="PF01176">
    <property type="entry name" value="eIF-1a"/>
    <property type="match status" value="1"/>
</dbReference>
<dbReference type="STRING" id="871271.ZICARI_009"/>
<evidence type="ECO:0000256" key="7">
    <source>
        <dbReference type="NCBIfam" id="TIGR00008"/>
    </source>
</evidence>
<evidence type="ECO:0000313" key="10">
    <source>
        <dbReference type="Proteomes" id="UP000001303"/>
    </source>
</evidence>
<dbReference type="AlphaFoldDB" id="E0TIL3"/>
<dbReference type="SUPFAM" id="SSF50249">
    <property type="entry name" value="Nucleic acid-binding proteins"/>
    <property type="match status" value="1"/>
</dbReference>
<comment type="similarity">
    <text evidence="1 6">Belongs to the IF-1 family.</text>
</comment>
<dbReference type="Proteomes" id="UP000001303">
    <property type="component" value="Chromosome"/>
</dbReference>
<dbReference type="NCBIfam" id="TIGR00008">
    <property type="entry name" value="infA"/>
    <property type="match status" value="1"/>
</dbReference>
<keyword evidence="10" id="KW-1185">Reference proteome</keyword>
<evidence type="ECO:0000256" key="5">
    <source>
        <dbReference type="ARBA" id="ARBA00022917"/>
    </source>
</evidence>
<keyword evidence="3 6" id="KW-0699">rRNA-binding</keyword>
<dbReference type="InterPro" id="IPR006196">
    <property type="entry name" value="RNA-binding_domain_S1_IF1"/>
</dbReference>
<dbReference type="InterPro" id="IPR012340">
    <property type="entry name" value="NA-bd_OB-fold"/>
</dbReference>
<dbReference type="InterPro" id="IPR004368">
    <property type="entry name" value="TIF_IF1"/>
</dbReference>
<organism evidence="9 10">
    <name type="scientific">Zinderia insecticola (strain CARI)</name>
    <dbReference type="NCBI Taxonomy" id="871271"/>
    <lineage>
        <taxon>Bacteria</taxon>
        <taxon>Pseudomonadati</taxon>
        <taxon>Pseudomonadota</taxon>
        <taxon>Betaproteobacteria</taxon>
        <taxon>Burkholderiales</taxon>
        <taxon>Oxalobacteraceae</taxon>
        <taxon>Candidatus Zinderia</taxon>
    </lineage>
</organism>
<evidence type="ECO:0000256" key="3">
    <source>
        <dbReference type="ARBA" id="ARBA00022730"/>
    </source>
</evidence>
<evidence type="ECO:0000256" key="6">
    <source>
        <dbReference type="HAMAP-Rule" id="MF_00075"/>
    </source>
</evidence>
<dbReference type="Gene3D" id="2.40.50.140">
    <property type="entry name" value="Nucleic acid-binding proteins"/>
    <property type="match status" value="1"/>
</dbReference>
<evidence type="ECO:0000313" key="9">
    <source>
        <dbReference type="EMBL" id="ADM89640.1"/>
    </source>
</evidence>
<dbReference type="GO" id="GO:0003743">
    <property type="term" value="F:translation initiation factor activity"/>
    <property type="evidence" value="ECO:0007669"/>
    <property type="project" value="UniProtKB-UniRule"/>
</dbReference>
<dbReference type="GO" id="GO:0019843">
    <property type="term" value="F:rRNA binding"/>
    <property type="evidence" value="ECO:0007669"/>
    <property type="project" value="UniProtKB-UniRule"/>
</dbReference>
<evidence type="ECO:0000256" key="4">
    <source>
        <dbReference type="ARBA" id="ARBA00022884"/>
    </source>
</evidence>
<keyword evidence="4 6" id="KW-0694">RNA-binding</keyword>
<comment type="function">
    <text evidence="6">One of the essential components for the initiation of protein synthesis. Stabilizes the binding of IF-2 and IF-3 on the 30S subunit to which N-formylmethionyl-tRNA(fMet) subsequently binds. Helps modulate mRNA selection, yielding the 30S pre-initiation complex (PIC). Upon addition of the 50S ribosomal subunit IF-1, IF-2 and IF-3 are released leaving the mature 70S translation initiation complex.</text>
</comment>
<comment type="subunit">
    <text evidence="6">Component of the 30S ribosomal translation pre-initiation complex which assembles on the 30S ribosome in the order IF-2 and IF-3, IF-1 and N-formylmethionyl-tRNA(fMet); mRNA recruitment can occur at any time during PIC assembly.</text>
</comment>
<dbReference type="KEGG" id="zin:ZICARI_009"/>
<gene>
    <name evidence="6 9" type="primary">infA</name>
    <name evidence="9" type="ordered locus">ZICARI_009</name>
</gene>
<dbReference type="GO" id="GO:0005829">
    <property type="term" value="C:cytosol"/>
    <property type="evidence" value="ECO:0007669"/>
    <property type="project" value="TreeGrafter"/>
</dbReference>
<protein>
    <recommendedName>
        <fullName evidence="6 7">Translation initiation factor IF-1</fullName>
    </recommendedName>
</protein>